<dbReference type="AlphaFoldDB" id="A0A8J5K8T2"/>
<dbReference type="EMBL" id="JAHLQT010015640">
    <property type="protein sequence ID" value="KAG7169713.1"/>
    <property type="molecule type" value="Genomic_DNA"/>
</dbReference>
<reference evidence="1" key="1">
    <citation type="journal article" date="2021" name="Sci. Adv.">
        <title>The American lobster genome reveals insights on longevity, neural, and immune adaptations.</title>
        <authorList>
            <person name="Polinski J.M."/>
            <person name="Zimin A.V."/>
            <person name="Clark K.F."/>
            <person name="Kohn A.B."/>
            <person name="Sadowski N."/>
            <person name="Timp W."/>
            <person name="Ptitsyn A."/>
            <person name="Khanna P."/>
            <person name="Romanova D.Y."/>
            <person name="Williams P."/>
            <person name="Greenwood S.J."/>
            <person name="Moroz L.L."/>
            <person name="Walt D.R."/>
            <person name="Bodnar A.G."/>
        </authorList>
    </citation>
    <scope>NUCLEOTIDE SEQUENCE</scope>
    <source>
        <strain evidence="1">GMGI-L3</strain>
    </source>
</reference>
<keyword evidence="2" id="KW-1185">Reference proteome</keyword>
<dbReference type="Proteomes" id="UP000747542">
    <property type="component" value="Unassembled WGS sequence"/>
</dbReference>
<proteinExistence type="predicted"/>
<protein>
    <submittedName>
        <fullName evidence="1">Uncharacterized protein</fullName>
    </submittedName>
</protein>
<organism evidence="1 2">
    <name type="scientific">Homarus americanus</name>
    <name type="common">American lobster</name>
    <dbReference type="NCBI Taxonomy" id="6706"/>
    <lineage>
        <taxon>Eukaryota</taxon>
        <taxon>Metazoa</taxon>
        <taxon>Ecdysozoa</taxon>
        <taxon>Arthropoda</taxon>
        <taxon>Crustacea</taxon>
        <taxon>Multicrustacea</taxon>
        <taxon>Malacostraca</taxon>
        <taxon>Eumalacostraca</taxon>
        <taxon>Eucarida</taxon>
        <taxon>Decapoda</taxon>
        <taxon>Pleocyemata</taxon>
        <taxon>Astacidea</taxon>
        <taxon>Nephropoidea</taxon>
        <taxon>Nephropidae</taxon>
        <taxon>Homarus</taxon>
    </lineage>
</organism>
<accession>A0A8J5K8T2</accession>
<name>A0A8J5K8T2_HOMAM</name>
<evidence type="ECO:0000313" key="1">
    <source>
        <dbReference type="EMBL" id="KAG7169713.1"/>
    </source>
</evidence>
<sequence length="212" mass="23633">MGCMYFFVSKLARRYRQTIPADGLVPSSFQGSVPSSKINSIADGSLKSIRVLETQLVGGAMVESQMVERKTLTGQQGSRELVLDVDKLWPASLTLPATQFILPLDYQHNTTGNGSLTMDMCIPKSCINIPFLENYQPMKMMNGRMSGQSTSSLSRKSSNISWSSRGWESLTTDTESELYNSNRRQFRAASARRYAHMHACTHACMPTSTQHF</sequence>
<evidence type="ECO:0000313" key="2">
    <source>
        <dbReference type="Proteomes" id="UP000747542"/>
    </source>
</evidence>
<gene>
    <name evidence="1" type="ORF">Hamer_G013341</name>
</gene>
<comment type="caution">
    <text evidence="1">The sequence shown here is derived from an EMBL/GenBank/DDBJ whole genome shotgun (WGS) entry which is preliminary data.</text>
</comment>